<evidence type="ECO:0000313" key="5">
    <source>
        <dbReference type="EMBL" id="QDA58877.1"/>
    </source>
</evidence>
<dbReference type="PANTHER" id="PTHR33619">
    <property type="entry name" value="POLYSACCHARIDE EXPORT PROTEIN GFCE-RELATED"/>
    <property type="match status" value="1"/>
</dbReference>
<protein>
    <submittedName>
        <fullName evidence="5">Polysaccharide export protein</fullName>
    </submittedName>
</protein>
<evidence type="ECO:0000256" key="1">
    <source>
        <dbReference type="ARBA" id="ARBA00022729"/>
    </source>
</evidence>
<dbReference type="GO" id="GO:0015159">
    <property type="term" value="F:polysaccharide transmembrane transporter activity"/>
    <property type="evidence" value="ECO:0007669"/>
    <property type="project" value="InterPro"/>
</dbReference>
<feature type="transmembrane region" description="Helical" evidence="2">
    <location>
        <begin position="234"/>
        <end position="254"/>
    </location>
</feature>
<dbReference type="InterPro" id="IPR019554">
    <property type="entry name" value="Soluble_ligand-bd"/>
</dbReference>
<feature type="domain" description="Soluble ligand binding" evidence="4">
    <location>
        <begin position="143"/>
        <end position="197"/>
    </location>
</feature>
<dbReference type="EMBL" id="CP040896">
    <property type="protein sequence ID" value="QDA58877.1"/>
    <property type="molecule type" value="Genomic_DNA"/>
</dbReference>
<dbReference type="Pfam" id="PF02563">
    <property type="entry name" value="Poly_export"/>
    <property type="match status" value="1"/>
</dbReference>
<dbReference type="Gene3D" id="3.10.560.10">
    <property type="entry name" value="Outer membrane lipoprotein wza domain like"/>
    <property type="match status" value="1"/>
</dbReference>
<organism evidence="5 6">
    <name type="scientific">Hymenobacter jejuensis</name>
    <dbReference type="NCBI Taxonomy" id="2502781"/>
    <lineage>
        <taxon>Bacteria</taxon>
        <taxon>Pseudomonadati</taxon>
        <taxon>Bacteroidota</taxon>
        <taxon>Cytophagia</taxon>
        <taxon>Cytophagales</taxon>
        <taxon>Hymenobacteraceae</taxon>
        <taxon>Hymenobacter</taxon>
    </lineage>
</organism>
<dbReference type="RefSeq" id="WP_139513934.1">
    <property type="nucleotide sequence ID" value="NZ_CP040896.1"/>
</dbReference>
<dbReference type="KEGG" id="hyj:FHG12_01635"/>
<accession>A0A5B7ZVK0</accession>
<feature type="domain" description="Polysaccharide export protein N-terminal" evidence="3">
    <location>
        <begin position="42"/>
        <end position="139"/>
    </location>
</feature>
<dbReference type="Proteomes" id="UP000305398">
    <property type="component" value="Chromosome"/>
</dbReference>
<keyword evidence="2" id="KW-0812">Transmembrane</keyword>
<evidence type="ECO:0000256" key="2">
    <source>
        <dbReference type="SAM" id="Phobius"/>
    </source>
</evidence>
<dbReference type="Pfam" id="PF10531">
    <property type="entry name" value="SLBB"/>
    <property type="match status" value="1"/>
</dbReference>
<gene>
    <name evidence="5" type="ORF">FHG12_01635</name>
</gene>
<dbReference type="Gene3D" id="3.30.1950.10">
    <property type="entry name" value="wza like domain"/>
    <property type="match status" value="1"/>
</dbReference>
<keyword evidence="2" id="KW-0472">Membrane</keyword>
<sequence length="257" mass="28178">MSHYRLLIFLLLASFTSCIPSKDISYLQGQKYSLNKASEVSNQRPEYHLQANDILNIAVQSAQPELSRVFSLTESTSPFGTSDPGATYLNGYVIDNNGNITLPTAGKLPVQGLTLLQAQDVVQKAVNNYMRGTTVIVKLVNFKITVLGEVRNPGAYYIQNPSTNLLQGLGLAGDLTTLGNRRNVKLIRQTPTGSEVTLIDLTRADLLTSNYYYLLPNDVLYVEPSKAVTQRGNLTNLGIVFSGITTIVLLLNYFGVK</sequence>
<dbReference type="AlphaFoldDB" id="A0A5B7ZVK0"/>
<dbReference type="PANTHER" id="PTHR33619:SF3">
    <property type="entry name" value="POLYSACCHARIDE EXPORT PROTEIN GFCE-RELATED"/>
    <property type="match status" value="1"/>
</dbReference>
<keyword evidence="2" id="KW-1133">Transmembrane helix</keyword>
<dbReference type="PROSITE" id="PS51257">
    <property type="entry name" value="PROKAR_LIPOPROTEIN"/>
    <property type="match status" value="1"/>
</dbReference>
<reference evidence="5 6" key="1">
    <citation type="submission" date="2019-06" db="EMBL/GenBank/DDBJ databases">
        <authorList>
            <person name="Srinivasan S."/>
        </authorList>
    </citation>
    <scope>NUCLEOTIDE SEQUENCE [LARGE SCALE GENOMIC DNA]</scope>
    <source>
        <strain evidence="5 6">17J68-5</strain>
    </source>
</reference>
<evidence type="ECO:0000313" key="6">
    <source>
        <dbReference type="Proteomes" id="UP000305398"/>
    </source>
</evidence>
<dbReference type="OrthoDB" id="662756at2"/>
<keyword evidence="6" id="KW-1185">Reference proteome</keyword>
<keyword evidence="1" id="KW-0732">Signal</keyword>
<evidence type="ECO:0000259" key="4">
    <source>
        <dbReference type="Pfam" id="PF10531"/>
    </source>
</evidence>
<evidence type="ECO:0000259" key="3">
    <source>
        <dbReference type="Pfam" id="PF02563"/>
    </source>
</evidence>
<proteinExistence type="predicted"/>
<dbReference type="InterPro" id="IPR049712">
    <property type="entry name" value="Poly_export"/>
</dbReference>
<dbReference type="InterPro" id="IPR003715">
    <property type="entry name" value="Poly_export_N"/>
</dbReference>
<name>A0A5B7ZVK0_9BACT</name>